<dbReference type="RefSeq" id="WP_387703001.1">
    <property type="nucleotide sequence ID" value="NZ_JBIAMX010000026.1"/>
</dbReference>
<evidence type="ECO:0000313" key="2">
    <source>
        <dbReference type="EMBL" id="MFF0546793.1"/>
    </source>
</evidence>
<organism evidence="2 3">
    <name type="scientific">Nocardia thailandica</name>
    <dbReference type="NCBI Taxonomy" id="257275"/>
    <lineage>
        <taxon>Bacteria</taxon>
        <taxon>Bacillati</taxon>
        <taxon>Actinomycetota</taxon>
        <taxon>Actinomycetes</taxon>
        <taxon>Mycobacteriales</taxon>
        <taxon>Nocardiaceae</taxon>
        <taxon>Nocardia</taxon>
    </lineage>
</organism>
<dbReference type="InterPro" id="IPR019292">
    <property type="entry name" value="McrC"/>
</dbReference>
<proteinExistence type="predicted"/>
<dbReference type="SUPFAM" id="SSF52540">
    <property type="entry name" value="P-loop containing nucleoside triphosphate hydrolases"/>
    <property type="match status" value="2"/>
</dbReference>
<dbReference type="Proteomes" id="UP001601444">
    <property type="component" value="Unassembled WGS sequence"/>
</dbReference>
<name>A0ABW6PXC0_9NOCA</name>
<evidence type="ECO:0000259" key="1">
    <source>
        <dbReference type="Pfam" id="PF00004"/>
    </source>
</evidence>
<dbReference type="InterPro" id="IPR027417">
    <property type="entry name" value="P-loop_NTPase"/>
</dbReference>
<comment type="caution">
    <text evidence="2">The sequence shown here is derived from an EMBL/GenBank/DDBJ whole genome shotgun (WGS) entry which is preliminary data.</text>
</comment>
<dbReference type="Gene3D" id="3.40.50.300">
    <property type="entry name" value="P-loop containing nucleotide triphosphate hydrolases"/>
    <property type="match status" value="1"/>
</dbReference>
<evidence type="ECO:0000313" key="3">
    <source>
        <dbReference type="Proteomes" id="UP001601444"/>
    </source>
</evidence>
<gene>
    <name evidence="2" type="ORF">ACFYTF_28550</name>
</gene>
<dbReference type="PANTHER" id="PTHR38733:SF1">
    <property type="entry name" value="TYPE IV METHYL-DIRECTED RESTRICTION ENZYME ECOKMCRBC"/>
    <property type="match status" value="1"/>
</dbReference>
<protein>
    <submittedName>
        <fullName evidence="2">AAA family ATPase</fullName>
    </submittedName>
</protein>
<reference evidence="2 3" key="1">
    <citation type="submission" date="2024-10" db="EMBL/GenBank/DDBJ databases">
        <title>The Natural Products Discovery Center: Release of the First 8490 Sequenced Strains for Exploring Actinobacteria Biosynthetic Diversity.</title>
        <authorList>
            <person name="Kalkreuter E."/>
            <person name="Kautsar S.A."/>
            <person name="Yang D."/>
            <person name="Bader C.D."/>
            <person name="Teijaro C.N."/>
            <person name="Fluegel L."/>
            <person name="Davis C.M."/>
            <person name="Simpson J.R."/>
            <person name="Lauterbach L."/>
            <person name="Steele A.D."/>
            <person name="Gui C."/>
            <person name="Meng S."/>
            <person name="Li G."/>
            <person name="Viehrig K."/>
            <person name="Ye F."/>
            <person name="Su P."/>
            <person name="Kiefer A.F."/>
            <person name="Nichols A."/>
            <person name="Cepeda A.J."/>
            <person name="Yan W."/>
            <person name="Fan B."/>
            <person name="Jiang Y."/>
            <person name="Adhikari A."/>
            <person name="Zheng C.-J."/>
            <person name="Schuster L."/>
            <person name="Cowan T.M."/>
            <person name="Smanski M.J."/>
            <person name="Chevrette M.G."/>
            <person name="De Carvalho L.P.S."/>
            <person name="Shen B."/>
        </authorList>
    </citation>
    <scope>NUCLEOTIDE SEQUENCE [LARGE SCALE GENOMIC DNA]</scope>
    <source>
        <strain evidence="2 3">NPDC004045</strain>
    </source>
</reference>
<dbReference type="InterPro" id="IPR003959">
    <property type="entry name" value="ATPase_AAA_core"/>
</dbReference>
<dbReference type="EMBL" id="JBIAMX010000026">
    <property type="protein sequence ID" value="MFF0546793.1"/>
    <property type="molecule type" value="Genomic_DNA"/>
</dbReference>
<dbReference type="Pfam" id="PF10117">
    <property type="entry name" value="McrBC"/>
    <property type="match status" value="1"/>
</dbReference>
<keyword evidence="3" id="KW-1185">Reference proteome</keyword>
<accession>A0ABW6PXC0</accession>
<sequence length="721" mass="80699">MDLTLVPGGVFHGGTAFLNYRRAQLTYLIDVASHLRTVQGGELSLDRTDPLAFRTEIDHVQTRQVVQRNALLYMAFPQFFLPIVNAEHRTAIRDAFADYLQHLPGDVDADLAEINQAIVAEEGGQVDFYQSPWKQRWQEPADAAQPTDAVQHAWWVRGSDVLGMDVVPMWAEQGIVSLSAKLLRPVDPETITRDELKLYVEQDYRTSGYGARQEKVDEFYSFLNRMHVGDLVVTVSRQVLYVGTITGDAESVSSDDGRSNLRRTVKWESHGIPIDKVASSLTPLINSPSDVTDLSAEIDTVRQLMGHRPLAPQTREANLPDATAELADRLHVPYTWLQECVELLRDRPQLIFYGPPGTGKTYLAQALAEHIATDGNVKVVQFHLVRPKITDLNRLIFLLGYALRPDRVWRDDPIRLDSADELLPALAEAFSRITLRAAEQGLPMGYRTVEDSLPVVRGRIMAGVQMRDRQGLPLPLAVEYDELTTDIDENRILLLALTRLLTMSRVTDAARRRLHRLRLAFGEVTLLDKGAQLPTWKATRLNTRFHNALRLAEVVLAAESFEHRFGTITVTGYLFDMARIFEDFVCVALREALAPLGGRVAFQHRLALDVAGDVITKPDLVWFAPGRAIRAIADAKYKAEKPAGFPDADLYQMLAYCTASNLPDGHLIYARGDQPVRSHRIMHSPITIHCHTLDLSLSPAALLAEIDRLAARLATTSQKDT</sequence>
<dbReference type="Pfam" id="PF00004">
    <property type="entry name" value="AAA"/>
    <property type="match status" value="1"/>
</dbReference>
<feature type="domain" description="ATPase AAA-type core" evidence="1">
    <location>
        <begin position="350"/>
        <end position="380"/>
    </location>
</feature>
<dbReference type="PANTHER" id="PTHR38733">
    <property type="entry name" value="PROTEIN MCRC"/>
    <property type="match status" value="1"/>
</dbReference>